<dbReference type="PROSITE" id="PS50048">
    <property type="entry name" value="ZN2_CY6_FUNGAL_2"/>
    <property type="match status" value="1"/>
</dbReference>
<dbReference type="GO" id="GO:0006351">
    <property type="term" value="P:DNA-templated transcription"/>
    <property type="evidence" value="ECO:0007669"/>
    <property type="project" value="InterPro"/>
</dbReference>
<evidence type="ECO:0000256" key="3">
    <source>
        <dbReference type="ARBA" id="ARBA00023125"/>
    </source>
</evidence>
<dbReference type="GO" id="GO:0005634">
    <property type="term" value="C:nucleus"/>
    <property type="evidence" value="ECO:0007669"/>
    <property type="project" value="UniProtKB-SubCell"/>
</dbReference>
<dbReference type="CDD" id="cd00067">
    <property type="entry name" value="GAL4"/>
    <property type="match status" value="1"/>
</dbReference>
<dbReference type="SMART" id="SM00906">
    <property type="entry name" value="Fungal_trans"/>
    <property type="match status" value="1"/>
</dbReference>
<sequence>MATQGDFAEASSSVLSRVRYFRACDRCRSRKVKCDNAMPCNRCKSEGRECTFSQGVSKRLLNSESEQDQIVRKRTRKRKSPSPVVENQNQNEVTGHASHRDRQGRRRLRSDSLVLLADKTTHWFSSSEGAPRFAGSTSGMPLLETTRLQRRAKAKHPTESAWNYLALLLQVNNDSTQGLETALLEPEDRDDEEVEEEFFPGRTIELRNESSGSEAYMTVIEIIPVDLLVSLVTIFFDVVHPTWPILHQSTIYTWLTGWRDATFGALVVSMCMLASRYSSDPRVLAEPFNAASAGMHYHPLFKKLLDVDHHNDVYEIVALFYASQFFCMDNIPQPLGLSYFGMAFAFCVDSGFHRDLPRNCRVGPIVRELRNRIAWAIYCWDKLLGTICGRPAWIPLEDIDCELPHPYPFSDPLNSGDPLPLAVHEADIQYVETFTAFIGVSAVLNFTLRAVHHRPLYPSSAFLNRLAMRMVRQNTDEEALQEAADHLEDWRSQIPQGVKASMHPPDNAAWHSVAVTEVSSTEALVRLLIAARRLQLCQAEDSPGVHNARAPVIGIAKDMIAMYVQVGSNNQLHRCTSVTAYKILLAARLLIACHIGASAVDDQVMMNDCQRAVQASSVLLRILSNALPITFGASEVLDETSRICGVEVSPMDGVENPRGPMRQKAWYRSFKQNANALPDPAFTPSDPMGGSGQMAWPFTSPSDVAYGSSEVPFNHASVALQSAADDPPMAGAQNEAWDPLQMADFDWLFPSSQM</sequence>
<keyword evidence="9" id="KW-1185">Reference proteome</keyword>
<organism evidence="7">
    <name type="scientific">Kwoniella dejecticola CBS 10117</name>
    <dbReference type="NCBI Taxonomy" id="1296121"/>
    <lineage>
        <taxon>Eukaryota</taxon>
        <taxon>Fungi</taxon>
        <taxon>Dikarya</taxon>
        <taxon>Basidiomycota</taxon>
        <taxon>Agaricomycotina</taxon>
        <taxon>Tremellomycetes</taxon>
        <taxon>Tremellales</taxon>
        <taxon>Cryptococcaceae</taxon>
        <taxon>Kwoniella</taxon>
    </lineage>
</organism>
<evidence type="ECO:0000313" key="7">
    <source>
        <dbReference type="EMBL" id="OBR84925.1"/>
    </source>
</evidence>
<dbReference type="KEGG" id="kdj:28967947"/>
<dbReference type="InterPro" id="IPR007219">
    <property type="entry name" value="XnlR_reg_dom"/>
</dbReference>
<evidence type="ECO:0000256" key="4">
    <source>
        <dbReference type="ARBA" id="ARBA00023242"/>
    </source>
</evidence>
<dbReference type="OrthoDB" id="39175at2759"/>
<evidence type="ECO:0000256" key="5">
    <source>
        <dbReference type="SAM" id="MobiDB-lite"/>
    </source>
</evidence>
<dbReference type="GO" id="GO:0000981">
    <property type="term" value="F:DNA-binding transcription factor activity, RNA polymerase II-specific"/>
    <property type="evidence" value="ECO:0007669"/>
    <property type="project" value="InterPro"/>
</dbReference>
<dbReference type="GO" id="GO:0008270">
    <property type="term" value="F:zinc ion binding"/>
    <property type="evidence" value="ECO:0007669"/>
    <property type="project" value="InterPro"/>
</dbReference>
<dbReference type="Pfam" id="PF04082">
    <property type="entry name" value="Fungal_trans"/>
    <property type="match status" value="1"/>
</dbReference>
<protein>
    <recommendedName>
        <fullName evidence="6">Zn(2)-C6 fungal-type domain-containing protein</fullName>
    </recommendedName>
</protein>
<dbReference type="VEuPathDB" id="FungiDB:I303_04248"/>
<feature type="compositionally biased region" description="Basic residues" evidence="5">
    <location>
        <begin position="97"/>
        <end position="107"/>
    </location>
</feature>
<keyword evidence="2" id="KW-0479">Metal-binding</keyword>
<evidence type="ECO:0000313" key="9">
    <source>
        <dbReference type="Proteomes" id="UP000078595"/>
    </source>
</evidence>
<comment type="subcellular location">
    <subcellularLocation>
        <location evidence="1">Nucleus</location>
    </subcellularLocation>
</comment>
<dbReference type="SMART" id="SM00066">
    <property type="entry name" value="GAL4"/>
    <property type="match status" value="1"/>
</dbReference>
<feature type="domain" description="Zn(2)-C6 fungal-type" evidence="6">
    <location>
        <begin position="23"/>
        <end position="52"/>
    </location>
</feature>
<dbReference type="CDD" id="cd12148">
    <property type="entry name" value="fungal_TF_MHR"/>
    <property type="match status" value="1"/>
</dbReference>
<dbReference type="EMBL" id="KI894031">
    <property type="protein sequence ID" value="OBR84925.1"/>
    <property type="molecule type" value="Genomic_DNA"/>
</dbReference>
<dbReference type="PANTHER" id="PTHR46910:SF3">
    <property type="entry name" value="HALOTOLERANCE PROTEIN 9-RELATED"/>
    <property type="match status" value="1"/>
</dbReference>
<evidence type="ECO:0000313" key="8">
    <source>
        <dbReference type="EMBL" id="WWC62177.1"/>
    </source>
</evidence>
<dbReference type="PROSITE" id="PS00463">
    <property type="entry name" value="ZN2_CY6_FUNGAL_1"/>
    <property type="match status" value="1"/>
</dbReference>
<dbReference type="Pfam" id="PF00172">
    <property type="entry name" value="Zn_clus"/>
    <property type="match status" value="1"/>
</dbReference>
<dbReference type="InterPro" id="IPR001138">
    <property type="entry name" value="Zn2Cys6_DnaBD"/>
</dbReference>
<evidence type="ECO:0000256" key="2">
    <source>
        <dbReference type="ARBA" id="ARBA00022723"/>
    </source>
</evidence>
<dbReference type="SUPFAM" id="SSF57701">
    <property type="entry name" value="Zn2/Cys6 DNA-binding domain"/>
    <property type="match status" value="1"/>
</dbReference>
<dbReference type="Proteomes" id="UP000078595">
    <property type="component" value="Chromosome 5"/>
</dbReference>
<proteinExistence type="predicted"/>
<evidence type="ECO:0000256" key="1">
    <source>
        <dbReference type="ARBA" id="ARBA00004123"/>
    </source>
</evidence>
<dbReference type="PANTHER" id="PTHR46910">
    <property type="entry name" value="TRANSCRIPTION FACTOR PDR1"/>
    <property type="match status" value="1"/>
</dbReference>
<gene>
    <name evidence="7" type="ORF">I303_04248</name>
    <name evidence="8" type="ORF">I303_104771</name>
</gene>
<evidence type="ECO:0000259" key="6">
    <source>
        <dbReference type="PROSITE" id="PS50048"/>
    </source>
</evidence>
<dbReference type="STRING" id="1296121.A0A1A6A4D4"/>
<dbReference type="RefSeq" id="XP_018262767.1">
    <property type="nucleotide sequence ID" value="XM_018407556.1"/>
</dbReference>
<dbReference type="GeneID" id="28967947"/>
<accession>A0A1A6A4D4</accession>
<dbReference type="EMBL" id="CP144534">
    <property type="protein sequence ID" value="WWC62177.1"/>
    <property type="molecule type" value="Genomic_DNA"/>
</dbReference>
<reference evidence="8" key="2">
    <citation type="submission" date="2013-07" db="EMBL/GenBank/DDBJ databases">
        <authorList>
            <consortium name="The Broad Institute Genome Sequencing Platform"/>
            <person name="Cuomo C."/>
            <person name="Litvintseva A."/>
            <person name="Chen Y."/>
            <person name="Heitman J."/>
            <person name="Sun S."/>
            <person name="Springer D."/>
            <person name="Dromer F."/>
            <person name="Young S.K."/>
            <person name="Zeng Q."/>
            <person name="Gargeya S."/>
            <person name="Fitzgerald M."/>
            <person name="Abouelleil A."/>
            <person name="Alvarado L."/>
            <person name="Berlin A.M."/>
            <person name="Chapman S.B."/>
            <person name="Dewar J."/>
            <person name="Goldberg J."/>
            <person name="Griggs A."/>
            <person name="Gujja S."/>
            <person name="Hansen M."/>
            <person name="Howarth C."/>
            <person name="Imamovic A."/>
            <person name="Larimer J."/>
            <person name="McCowan C."/>
            <person name="Murphy C."/>
            <person name="Pearson M."/>
            <person name="Priest M."/>
            <person name="Roberts A."/>
            <person name="Saif S."/>
            <person name="Shea T."/>
            <person name="Sykes S."/>
            <person name="Wortman J."/>
            <person name="Nusbaum C."/>
            <person name="Birren B."/>
        </authorList>
    </citation>
    <scope>NUCLEOTIDE SEQUENCE</scope>
    <source>
        <strain evidence="8">CBS 10117</strain>
    </source>
</reference>
<dbReference type="Gene3D" id="4.10.240.10">
    <property type="entry name" value="Zn(2)-C6 fungal-type DNA-binding domain"/>
    <property type="match status" value="1"/>
</dbReference>
<feature type="region of interest" description="Disordered" evidence="5">
    <location>
        <begin position="61"/>
        <end position="107"/>
    </location>
</feature>
<reference evidence="7" key="1">
    <citation type="submission" date="2013-07" db="EMBL/GenBank/DDBJ databases">
        <title>The Genome Sequence of Cryptococcus dejecticola CBS10117.</title>
        <authorList>
            <consortium name="The Broad Institute Genome Sequencing Platform"/>
            <person name="Cuomo C."/>
            <person name="Litvintseva A."/>
            <person name="Chen Y."/>
            <person name="Heitman J."/>
            <person name="Sun S."/>
            <person name="Springer D."/>
            <person name="Dromer F."/>
            <person name="Young S.K."/>
            <person name="Zeng Q."/>
            <person name="Gargeya S."/>
            <person name="Fitzgerald M."/>
            <person name="Abouelleil A."/>
            <person name="Alvarado L."/>
            <person name="Berlin A.M."/>
            <person name="Chapman S.B."/>
            <person name="Dewar J."/>
            <person name="Goldberg J."/>
            <person name="Griggs A."/>
            <person name="Gujja S."/>
            <person name="Hansen M."/>
            <person name="Howarth C."/>
            <person name="Imamovic A."/>
            <person name="Larimer J."/>
            <person name="McCowan C."/>
            <person name="Murphy C."/>
            <person name="Pearson M."/>
            <person name="Priest M."/>
            <person name="Roberts A."/>
            <person name="Saif S."/>
            <person name="Shea T."/>
            <person name="Sykes S."/>
            <person name="Wortman J."/>
            <person name="Nusbaum C."/>
            <person name="Birren B."/>
        </authorList>
    </citation>
    <scope>NUCLEOTIDE SEQUENCE [LARGE SCALE GENOMIC DNA]</scope>
    <source>
        <strain evidence="7">CBS 10117</strain>
    </source>
</reference>
<keyword evidence="3" id="KW-0238">DNA-binding</keyword>
<reference evidence="8" key="3">
    <citation type="submission" date="2024-02" db="EMBL/GenBank/DDBJ databases">
        <title>Comparative genomics of Cryptococcus and Kwoniella reveals pathogenesis evolution and contrasting modes of karyotype evolution via chromosome fusion or intercentromeric recombination.</title>
        <authorList>
            <person name="Coelho M.A."/>
            <person name="David-Palma M."/>
            <person name="Shea T."/>
            <person name="Bowers K."/>
            <person name="McGinley-Smith S."/>
            <person name="Mohammad A.W."/>
            <person name="Gnirke A."/>
            <person name="Yurkov A.M."/>
            <person name="Nowrousian M."/>
            <person name="Sun S."/>
            <person name="Cuomo C.A."/>
            <person name="Heitman J."/>
        </authorList>
    </citation>
    <scope>NUCLEOTIDE SEQUENCE</scope>
    <source>
        <strain evidence="8">CBS 10117</strain>
    </source>
</reference>
<keyword evidence="4" id="KW-0539">Nucleus</keyword>
<dbReference type="InterPro" id="IPR036864">
    <property type="entry name" value="Zn2-C6_fun-type_DNA-bd_sf"/>
</dbReference>
<dbReference type="AlphaFoldDB" id="A0A1A6A4D4"/>
<dbReference type="InterPro" id="IPR050987">
    <property type="entry name" value="AtrR-like"/>
</dbReference>
<name>A0A1A6A4D4_9TREE</name>
<dbReference type="GO" id="GO:0003677">
    <property type="term" value="F:DNA binding"/>
    <property type="evidence" value="ECO:0007669"/>
    <property type="project" value="UniProtKB-KW"/>
</dbReference>